<feature type="domain" description="Reverse transcriptase" evidence="2">
    <location>
        <begin position="30"/>
        <end position="119"/>
    </location>
</feature>
<dbReference type="Pfam" id="PF00078">
    <property type="entry name" value="RVT_1"/>
    <property type="match status" value="1"/>
</dbReference>
<accession>A0AAV4HQW4</accession>
<organism evidence="3 4">
    <name type="scientific">Elysia marginata</name>
    <dbReference type="NCBI Taxonomy" id="1093978"/>
    <lineage>
        <taxon>Eukaryota</taxon>
        <taxon>Metazoa</taxon>
        <taxon>Spiralia</taxon>
        <taxon>Lophotrochozoa</taxon>
        <taxon>Mollusca</taxon>
        <taxon>Gastropoda</taxon>
        <taxon>Heterobranchia</taxon>
        <taxon>Euthyneura</taxon>
        <taxon>Panpulmonata</taxon>
        <taxon>Sacoglossa</taxon>
        <taxon>Placobranchoidea</taxon>
        <taxon>Plakobranchidae</taxon>
        <taxon>Elysia</taxon>
    </lineage>
</organism>
<dbReference type="EMBL" id="BMAT01009168">
    <property type="protein sequence ID" value="GFS00155.1"/>
    <property type="molecule type" value="Genomic_DNA"/>
</dbReference>
<dbReference type="PANTHER" id="PTHR47027:SF25">
    <property type="entry name" value="REVERSE TRANSCRIPTASE DOMAIN-CONTAINING PROTEIN"/>
    <property type="match status" value="1"/>
</dbReference>
<keyword evidence="3" id="KW-0695">RNA-directed DNA polymerase</keyword>
<evidence type="ECO:0000256" key="1">
    <source>
        <dbReference type="SAM" id="MobiDB-lite"/>
    </source>
</evidence>
<dbReference type="InterPro" id="IPR000477">
    <property type="entry name" value="RT_dom"/>
</dbReference>
<keyword evidence="4" id="KW-1185">Reference proteome</keyword>
<evidence type="ECO:0000313" key="3">
    <source>
        <dbReference type="EMBL" id="GFS00155.1"/>
    </source>
</evidence>
<keyword evidence="3" id="KW-0548">Nucleotidyltransferase</keyword>
<evidence type="ECO:0000313" key="4">
    <source>
        <dbReference type="Proteomes" id="UP000762676"/>
    </source>
</evidence>
<feature type="region of interest" description="Disordered" evidence="1">
    <location>
        <begin position="1"/>
        <end position="27"/>
    </location>
</feature>
<feature type="compositionally biased region" description="Basic and acidic residues" evidence="1">
    <location>
        <begin position="9"/>
        <end position="24"/>
    </location>
</feature>
<gene>
    <name evidence="3" type="ORF">ElyMa_004547100</name>
</gene>
<keyword evidence="3" id="KW-0808">Transferase</keyword>
<reference evidence="3 4" key="1">
    <citation type="journal article" date="2021" name="Elife">
        <title>Chloroplast acquisition without the gene transfer in kleptoplastic sea slugs, Plakobranchus ocellatus.</title>
        <authorList>
            <person name="Maeda T."/>
            <person name="Takahashi S."/>
            <person name="Yoshida T."/>
            <person name="Shimamura S."/>
            <person name="Takaki Y."/>
            <person name="Nagai Y."/>
            <person name="Toyoda A."/>
            <person name="Suzuki Y."/>
            <person name="Arimoto A."/>
            <person name="Ishii H."/>
            <person name="Satoh N."/>
            <person name="Nishiyama T."/>
            <person name="Hasebe M."/>
            <person name="Maruyama T."/>
            <person name="Minagawa J."/>
            <person name="Obokata J."/>
            <person name="Shigenobu S."/>
        </authorList>
    </citation>
    <scope>NUCLEOTIDE SEQUENCE [LARGE SCALE GENOMIC DNA]</scope>
</reference>
<dbReference type="PANTHER" id="PTHR47027">
    <property type="entry name" value="REVERSE TRANSCRIPTASE DOMAIN-CONTAINING PROTEIN"/>
    <property type="match status" value="1"/>
</dbReference>
<evidence type="ECO:0000259" key="2">
    <source>
        <dbReference type="Pfam" id="PF00078"/>
    </source>
</evidence>
<comment type="caution">
    <text evidence="3">The sequence shown here is derived from an EMBL/GenBank/DDBJ whole genome shotgun (WGS) entry which is preliminary data.</text>
</comment>
<dbReference type="GO" id="GO:0003964">
    <property type="term" value="F:RNA-directed DNA polymerase activity"/>
    <property type="evidence" value="ECO:0007669"/>
    <property type="project" value="UniProtKB-KW"/>
</dbReference>
<proteinExistence type="predicted"/>
<dbReference type="Proteomes" id="UP000762676">
    <property type="component" value="Unassembled WGS sequence"/>
</dbReference>
<sequence>MDSGGISSRMERRTYCQTPKERESPGVQKLLSAPGKVFNRVILVRLKVALDEKLREEQAGFRKGKSCADQIATFRIIAKQPLEWNSSLYVKFADFEKAFDSVDRESLCKLFRHFGVNSPKRHNSKSHSCRRVNRSL</sequence>
<name>A0AAV4HQW4_9GAST</name>
<dbReference type="AlphaFoldDB" id="A0AAV4HQW4"/>
<protein>
    <submittedName>
        <fullName evidence="3">Reverse transcriptase SR3-left</fullName>
    </submittedName>
</protein>